<sequence length="97" mass="10353">MKKAHILAAALAIVPVGAMAAPGDLSVKYSDLDLSSDKAAEEFERRAERAAKKHCAAENPTTGSRMIHPSNVECARLFKEAAMKQFAAIQNGERKGG</sequence>
<dbReference type="InterPro" id="IPR030972">
    <property type="entry name" value="UrcA_uranyl"/>
</dbReference>
<accession>A0ABY5T3V3</accession>
<reference evidence="2" key="1">
    <citation type="submission" date="2022-02" db="EMBL/GenBank/DDBJ databases">
        <title>Qipengyuania spongiae sp. nov., isolated from marine sponge.</title>
        <authorList>
            <person name="Li Z."/>
            <person name="Zhang M."/>
        </authorList>
    </citation>
    <scope>NUCLEOTIDE SEQUENCE</scope>
    <source>
        <strain evidence="2">PHS-Z21</strain>
    </source>
</reference>
<feature type="chain" id="PRO_5045110890" evidence="1">
    <location>
        <begin position="21"/>
        <end position="97"/>
    </location>
</feature>
<protein>
    <submittedName>
        <fullName evidence="2">UrcA family protein</fullName>
    </submittedName>
</protein>
<organism evidence="2 3">
    <name type="scientific">Qipengyuania spongiae</name>
    <dbReference type="NCBI Taxonomy" id="2909673"/>
    <lineage>
        <taxon>Bacteria</taxon>
        <taxon>Pseudomonadati</taxon>
        <taxon>Pseudomonadota</taxon>
        <taxon>Alphaproteobacteria</taxon>
        <taxon>Sphingomonadales</taxon>
        <taxon>Erythrobacteraceae</taxon>
        <taxon>Qipengyuania</taxon>
    </lineage>
</organism>
<dbReference type="Proteomes" id="UP001065265">
    <property type="component" value="Chromosome"/>
</dbReference>
<feature type="signal peptide" evidence="1">
    <location>
        <begin position="1"/>
        <end position="20"/>
    </location>
</feature>
<keyword evidence="1" id="KW-0732">Signal</keyword>
<gene>
    <name evidence="2" type="ORF">L1F33_03355</name>
</gene>
<evidence type="ECO:0000256" key="1">
    <source>
        <dbReference type="SAM" id="SignalP"/>
    </source>
</evidence>
<dbReference type="RefSeq" id="WP_265559896.1">
    <property type="nucleotide sequence ID" value="NZ_CP092471.1"/>
</dbReference>
<name>A0ABY5T3V3_9SPHN</name>
<keyword evidence="3" id="KW-1185">Reference proteome</keyword>
<proteinExistence type="predicted"/>
<evidence type="ECO:0000313" key="2">
    <source>
        <dbReference type="EMBL" id="UVI40008.1"/>
    </source>
</evidence>
<dbReference type="EMBL" id="CP092471">
    <property type="protein sequence ID" value="UVI40008.1"/>
    <property type="molecule type" value="Genomic_DNA"/>
</dbReference>
<dbReference type="NCBIfam" id="TIGR04433">
    <property type="entry name" value="UrcA_uranyl"/>
    <property type="match status" value="1"/>
</dbReference>
<evidence type="ECO:0000313" key="3">
    <source>
        <dbReference type="Proteomes" id="UP001065265"/>
    </source>
</evidence>